<dbReference type="EMBL" id="JBHSAB010000004">
    <property type="protein sequence ID" value="MFC3908200.1"/>
    <property type="molecule type" value="Genomic_DNA"/>
</dbReference>
<keyword evidence="6 8" id="KW-0139">CF(1)</keyword>
<evidence type="ECO:0000256" key="3">
    <source>
        <dbReference type="ARBA" id="ARBA00022781"/>
    </source>
</evidence>
<sequence length="180" mass="19658">MADSTIIARPYAKAVFETALANAALDKWSEYLHALAVAVSCEEVTRFITNPVTTAEQHSELLFSTMQGAGAGDDELKNFIQVLAQNKRLTVLPEIVELYEAMKAEQEKSLTVNVSSYSELSDAQQQRLITSLSNRLQRQVTLEITIDKTLLGGAVISAGDFVIDGSVRGKLNKLKTRLAA</sequence>
<comment type="function">
    <text evidence="8">F(1)F(0) ATP synthase produces ATP from ADP in the presence of a proton or sodium gradient. F-type ATPases consist of two structural domains, F(1) containing the extramembraneous catalytic core and F(0) containing the membrane proton channel, linked together by a central stalk and a peripheral stalk. During catalysis, ATP synthesis in the catalytic domain of F(1) is coupled via a rotary mechanism of the central stalk subunits to proton translocation.</text>
</comment>
<evidence type="ECO:0000256" key="1">
    <source>
        <dbReference type="ARBA" id="ARBA00004370"/>
    </source>
</evidence>
<comment type="caution">
    <text evidence="9">The sequence shown here is derived from an EMBL/GenBank/DDBJ whole genome shotgun (WGS) entry which is preliminary data.</text>
</comment>
<evidence type="ECO:0000313" key="10">
    <source>
        <dbReference type="Proteomes" id="UP001595758"/>
    </source>
</evidence>
<dbReference type="Gene3D" id="1.10.520.20">
    <property type="entry name" value="N-terminal domain of the delta subunit of the F1F0-ATP synthase"/>
    <property type="match status" value="1"/>
</dbReference>
<proteinExistence type="inferred from homology"/>
<dbReference type="NCBIfam" id="TIGR01145">
    <property type="entry name" value="ATP_synt_delta"/>
    <property type="match status" value="1"/>
</dbReference>
<dbReference type="InterPro" id="IPR000711">
    <property type="entry name" value="ATPase_OSCP/dsu"/>
</dbReference>
<dbReference type="PANTHER" id="PTHR11910">
    <property type="entry name" value="ATP SYNTHASE DELTA CHAIN"/>
    <property type="match status" value="1"/>
</dbReference>
<dbReference type="InterPro" id="IPR026015">
    <property type="entry name" value="ATP_synth_OSCP/delta_N_sf"/>
</dbReference>
<dbReference type="Proteomes" id="UP001595758">
    <property type="component" value="Unassembled WGS sequence"/>
</dbReference>
<comment type="similarity">
    <text evidence="8">Belongs to the ATPase delta chain family.</text>
</comment>
<accession>A0ABV8CD18</accession>
<gene>
    <name evidence="8" type="primary">atpH</name>
    <name evidence="9" type="ORF">ACFORL_03815</name>
</gene>
<dbReference type="RefSeq" id="WP_382341264.1">
    <property type="nucleotide sequence ID" value="NZ_JBHSAB010000004.1"/>
</dbReference>
<dbReference type="PRINTS" id="PR00125">
    <property type="entry name" value="ATPASEDELTA"/>
</dbReference>
<keyword evidence="2 8" id="KW-0813">Transport</keyword>
<dbReference type="SUPFAM" id="SSF47928">
    <property type="entry name" value="N-terminal domain of the delta subunit of the F1F0-ATP synthase"/>
    <property type="match status" value="1"/>
</dbReference>
<reference evidence="10" key="1">
    <citation type="journal article" date="2019" name="Int. J. Syst. Evol. Microbiol.">
        <title>The Global Catalogue of Microorganisms (GCM) 10K type strain sequencing project: providing services to taxonomists for standard genome sequencing and annotation.</title>
        <authorList>
            <consortium name="The Broad Institute Genomics Platform"/>
            <consortium name="The Broad Institute Genome Sequencing Center for Infectious Disease"/>
            <person name="Wu L."/>
            <person name="Ma J."/>
        </authorList>
    </citation>
    <scope>NUCLEOTIDE SEQUENCE [LARGE SCALE GENOMIC DNA]</scope>
    <source>
        <strain evidence="10">CCUG 59858</strain>
    </source>
</reference>
<dbReference type="Pfam" id="PF00213">
    <property type="entry name" value="OSCP"/>
    <property type="match status" value="1"/>
</dbReference>
<evidence type="ECO:0000256" key="2">
    <source>
        <dbReference type="ARBA" id="ARBA00022448"/>
    </source>
</evidence>
<keyword evidence="8" id="KW-1003">Cell membrane</keyword>
<protein>
    <recommendedName>
        <fullName evidence="8">ATP synthase subunit delta</fullName>
    </recommendedName>
    <alternativeName>
        <fullName evidence="8">ATP synthase F(1) sector subunit delta</fullName>
    </alternativeName>
    <alternativeName>
        <fullName evidence="8">F-type ATPase subunit delta</fullName>
        <shortName evidence="8">F-ATPase subunit delta</shortName>
    </alternativeName>
</protein>
<name>A0ABV8CD18_9GAMM</name>
<keyword evidence="4 8" id="KW-0406">Ion transport</keyword>
<keyword evidence="3 8" id="KW-0375">Hydrogen ion transport</keyword>
<organism evidence="9 10">
    <name type="scientific">Legionella dresdenensis</name>
    <dbReference type="NCBI Taxonomy" id="450200"/>
    <lineage>
        <taxon>Bacteria</taxon>
        <taxon>Pseudomonadati</taxon>
        <taxon>Pseudomonadota</taxon>
        <taxon>Gammaproteobacteria</taxon>
        <taxon>Legionellales</taxon>
        <taxon>Legionellaceae</taxon>
        <taxon>Legionella</taxon>
    </lineage>
</organism>
<evidence type="ECO:0000256" key="8">
    <source>
        <dbReference type="HAMAP-Rule" id="MF_01416"/>
    </source>
</evidence>
<keyword evidence="7 8" id="KW-0066">ATP synthesis</keyword>
<comment type="subcellular location">
    <subcellularLocation>
        <location evidence="8">Cell membrane</location>
        <topology evidence="8">Peripheral membrane protein</topology>
    </subcellularLocation>
    <subcellularLocation>
        <location evidence="1">Membrane</location>
    </subcellularLocation>
</comment>
<dbReference type="HAMAP" id="MF_01416">
    <property type="entry name" value="ATP_synth_delta_bact"/>
    <property type="match status" value="1"/>
</dbReference>
<dbReference type="NCBIfam" id="NF004402">
    <property type="entry name" value="PRK05758.2-2"/>
    <property type="match status" value="1"/>
</dbReference>
<evidence type="ECO:0000313" key="9">
    <source>
        <dbReference type="EMBL" id="MFC3908200.1"/>
    </source>
</evidence>
<keyword evidence="10" id="KW-1185">Reference proteome</keyword>
<evidence type="ECO:0000256" key="7">
    <source>
        <dbReference type="ARBA" id="ARBA00023310"/>
    </source>
</evidence>
<evidence type="ECO:0000256" key="5">
    <source>
        <dbReference type="ARBA" id="ARBA00023136"/>
    </source>
</evidence>
<evidence type="ECO:0000256" key="6">
    <source>
        <dbReference type="ARBA" id="ARBA00023196"/>
    </source>
</evidence>
<comment type="function">
    <text evidence="8">This protein is part of the stalk that links CF(0) to CF(1). It either transmits conformational changes from CF(0) to CF(1) or is implicated in proton conduction.</text>
</comment>
<evidence type="ECO:0000256" key="4">
    <source>
        <dbReference type="ARBA" id="ARBA00023065"/>
    </source>
</evidence>
<keyword evidence="5 8" id="KW-0472">Membrane</keyword>